<feature type="region of interest" description="Disordered" evidence="1">
    <location>
        <begin position="64"/>
        <end position="85"/>
    </location>
</feature>
<feature type="region of interest" description="Disordered" evidence="1">
    <location>
        <begin position="326"/>
        <end position="345"/>
    </location>
</feature>
<accession>A0AAD4HRV8</accession>
<sequence length="537" mass="56904">MELVEDTVATAEPVTEVGELDLTEETVLALEAVDTIVPAEISGAGTEAEEFATEVDVCIAAEKEGDNESPQGAFDAEDEPAAPTEPEVEVFVPEVISAPAEAATGPDVLSTESEEASIAPTTVSEVPVKFVIATEAESVDTHDSITVDSGPVTIPGPEPIATAEMDPVAAAGHEPATVESEVPAPEIVIDEVAAVVPEIAADMEVYGQSQIEVLPLAEEQVVLGELEEPHLKSPWTPSCSVTVQGNMAHTNEGLDDLEQLPPSATQFVAAEAFEEQPVSFTEAFISGEVISSTTVIADIHATLSAMLDESDIPQDVASEQGVIAQAEPSVQAPPESPTVEEVPKEEIEQGSFIVDDESTVGVEDVPEVKSDSGLLTPVNDPVGERPKSLWTPSYSVTKQGPNDAVEEVEELNEIEYLTGPLSSIPPVMTETPLCSEGNVTVSDLSETYDDVEASGTPFARETPQTFPALEEPQKFTNKKPSLFAVDELNAAEVTESSTLRIDIPTNNRANRNRLESMTSSHFFPGGWFFSSPKVPES</sequence>
<protein>
    <submittedName>
        <fullName evidence="2">Uncharacterized protein</fullName>
    </submittedName>
</protein>
<name>A0AAD4HRV8_9AGAM</name>
<evidence type="ECO:0000313" key="3">
    <source>
        <dbReference type="Proteomes" id="UP001195769"/>
    </source>
</evidence>
<dbReference type="Proteomes" id="UP001195769">
    <property type="component" value="Unassembled WGS sequence"/>
</dbReference>
<gene>
    <name evidence="2" type="ORF">F5891DRAFT_1183219</name>
</gene>
<evidence type="ECO:0000313" key="2">
    <source>
        <dbReference type="EMBL" id="KAG1905279.1"/>
    </source>
</evidence>
<comment type="caution">
    <text evidence="2">The sequence shown here is derived from an EMBL/GenBank/DDBJ whole genome shotgun (WGS) entry which is preliminary data.</text>
</comment>
<proteinExistence type="predicted"/>
<reference evidence="2" key="1">
    <citation type="journal article" date="2020" name="New Phytol.">
        <title>Comparative genomics reveals dynamic genome evolution in host specialist ectomycorrhizal fungi.</title>
        <authorList>
            <person name="Lofgren L.A."/>
            <person name="Nguyen N.H."/>
            <person name="Vilgalys R."/>
            <person name="Ruytinx J."/>
            <person name="Liao H.L."/>
            <person name="Branco S."/>
            <person name="Kuo A."/>
            <person name="LaButti K."/>
            <person name="Lipzen A."/>
            <person name="Andreopoulos W."/>
            <person name="Pangilinan J."/>
            <person name="Riley R."/>
            <person name="Hundley H."/>
            <person name="Na H."/>
            <person name="Barry K."/>
            <person name="Grigoriev I.V."/>
            <person name="Stajich J.E."/>
            <person name="Kennedy P.G."/>
        </authorList>
    </citation>
    <scope>NUCLEOTIDE SEQUENCE</scope>
    <source>
        <strain evidence="2">FC203</strain>
    </source>
</reference>
<keyword evidence="3" id="KW-1185">Reference proteome</keyword>
<dbReference type="EMBL" id="JABBWK010000007">
    <property type="protein sequence ID" value="KAG1905279.1"/>
    <property type="molecule type" value="Genomic_DNA"/>
</dbReference>
<dbReference type="GeneID" id="64660554"/>
<dbReference type="RefSeq" id="XP_041230854.1">
    <property type="nucleotide sequence ID" value="XM_041366256.1"/>
</dbReference>
<evidence type="ECO:0000256" key="1">
    <source>
        <dbReference type="SAM" id="MobiDB-lite"/>
    </source>
</evidence>
<feature type="region of interest" description="Disordered" evidence="1">
    <location>
        <begin position="370"/>
        <end position="392"/>
    </location>
</feature>
<dbReference type="AlphaFoldDB" id="A0AAD4HRV8"/>
<organism evidence="2 3">
    <name type="scientific">Suillus fuscotomentosus</name>
    <dbReference type="NCBI Taxonomy" id="1912939"/>
    <lineage>
        <taxon>Eukaryota</taxon>
        <taxon>Fungi</taxon>
        <taxon>Dikarya</taxon>
        <taxon>Basidiomycota</taxon>
        <taxon>Agaricomycotina</taxon>
        <taxon>Agaricomycetes</taxon>
        <taxon>Agaricomycetidae</taxon>
        <taxon>Boletales</taxon>
        <taxon>Suillineae</taxon>
        <taxon>Suillaceae</taxon>
        <taxon>Suillus</taxon>
    </lineage>
</organism>